<dbReference type="Pfam" id="PF01032">
    <property type="entry name" value="FecCD"/>
    <property type="match status" value="1"/>
</dbReference>
<feature type="transmembrane region" description="Helical" evidence="8">
    <location>
        <begin position="118"/>
        <end position="140"/>
    </location>
</feature>
<accession>A0A1T2XHV2</accession>
<feature type="transmembrane region" description="Helical" evidence="8">
    <location>
        <begin position="93"/>
        <end position="112"/>
    </location>
</feature>
<dbReference type="GO" id="GO:0022857">
    <property type="term" value="F:transmembrane transporter activity"/>
    <property type="evidence" value="ECO:0007669"/>
    <property type="project" value="InterPro"/>
</dbReference>
<name>A0A1T2XHV2_9BACL</name>
<organism evidence="9 10">
    <name type="scientific">Paenibacillus selenitireducens</name>
    <dbReference type="NCBI Taxonomy" id="1324314"/>
    <lineage>
        <taxon>Bacteria</taxon>
        <taxon>Bacillati</taxon>
        <taxon>Bacillota</taxon>
        <taxon>Bacilli</taxon>
        <taxon>Bacillales</taxon>
        <taxon>Paenibacillaceae</taxon>
        <taxon>Paenibacillus</taxon>
    </lineage>
</organism>
<comment type="similarity">
    <text evidence="2">Belongs to the binding-protein-dependent transport system permease family. FecCD subfamily.</text>
</comment>
<keyword evidence="10" id="KW-1185">Reference proteome</keyword>
<dbReference type="CDD" id="cd06550">
    <property type="entry name" value="TM_ABC_iron-siderophores_like"/>
    <property type="match status" value="1"/>
</dbReference>
<dbReference type="InterPro" id="IPR037294">
    <property type="entry name" value="ABC_BtuC-like"/>
</dbReference>
<evidence type="ECO:0000256" key="7">
    <source>
        <dbReference type="ARBA" id="ARBA00023136"/>
    </source>
</evidence>
<evidence type="ECO:0000313" key="9">
    <source>
        <dbReference type="EMBL" id="OPA79469.1"/>
    </source>
</evidence>
<comment type="subcellular location">
    <subcellularLocation>
        <location evidence="1">Cell membrane</location>
        <topology evidence="1">Multi-pass membrane protein</topology>
    </subcellularLocation>
</comment>
<sequence length="336" mass="35955">MQRRQGLLRILLWLSPVLFVGAVLLSIMYGAKNIHPSTVWHAIFHFDEGDVNHQIIMHSRLPRAIGALLIGAFLAISGALMQGMTRNYLASPSIMGVSDGSAFVITCCMIWMPGGASSLEMIAFSMVGSALGVAIVFGLASLLPQGMSPVNMAVIGLIVGTFLSGVSAALASYFQISQNVSFWYNARMHLMSPDMVKWAIPLGVIGILLALSISKSVTVLSLGEDISKGLGQRTMLVKLITTLSVVILSGISVALAGKIGFIGLIIPHIARYFVGLDYRRIVPVAGVMGALFLSLSDLISRFLNYPFETPIGVVTSLFGVPFFLYLIRKKGGGNHA</sequence>
<feature type="transmembrane region" description="Helical" evidence="8">
    <location>
        <begin position="281"/>
        <end position="303"/>
    </location>
</feature>
<evidence type="ECO:0000256" key="5">
    <source>
        <dbReference type="ARBA" id="ARBA00022692"/>
    </source>
</evidence>
<feature type="transmembrane region" description="Helical" evidence="8">
    <location>
        <begin position="64"/>
        <end position="81"/>
    </location>
</feature>
<dbReference type="RefSeq" id="WP_078498469.1">
    <property type="nucleotide sequence ID" value="NZ_MSZX01000003.1"/>
</dbReference>
<keyword evidence="3" id="KW-0813">Transport</keyword>
<evidence type="ECO:0000256" key="2">
    <source>
        <dbReference type="ARBA" id="ARBA00007935"/>
    </source>
</evidence>
<keyword evidence="4" id="KW-1003">Cell membrane</keyword>
<evidence type="ECO:0000256" key="4">
    <source>
        <dbReference type="ARBA" id="ARBA00022475"/>
    </source>
</evidence>
<gene>
    <name evidence="9" type="ORF">BVG16_10395</name>
</gene>
<dbReference type="EMBL" id="MSZX01000003">
    <property type="protein sequence ID" value="OPA79469.1"/>
    <property type="molecule type" value="Genomic_DNA"/>
</dbReference>
<keyword evidence="5 8" id="KW-0812">Transmembrane</keyword>
<dbReference type="OrthoDB" id="9811721at2"/>
<dbReference type="AlphaFoldDB" id="A0A1T2XHV2"/>
<feature type="transmembrane region" description="Helical" evidence="8">
    <location>
        <begin position="152"/>
        <end position="176"/>
    </location>
</feature>
<dbReference type="PANTHER" id="PTHR30472">
    <property type="entry name" value="FERRIC ENTEROBACTIN TRANSPORT SYSTEM PERMEASE PROTEIN"/>
    <property type="match status" value="1"/>
</dbReference>
<comment type="caution">
    <text evidence="9">The sequence shown here is derived from an EMBL/GenBank/DDBJ whole genome shotgun (WGS) entry which is preliminary data.</text>
</comment>
<dbReference type="Gene3D" id="1.10.3470.10">
    <property type="entry name" value="ABC transporter involved in vitamin B12 uptake, BtuC"/>
    <property type="match status" value="1"/>
</dbReference>
<dbReference type="InterPro" id="IPR000522">
    <property type="entry name" value="ABC_transptr_permease_BtuC"/>
</dbReference>
<dbReference type="GO" id="GO:0033214">
    <property type="term" value="P:siderophore-iron import into cell"/>
    <property type="evidence" value="ECO:0007669"/>
    <property type="project" value="TreeGrafter"/>
</dbReference>
<feature type="transmembrane region" description="Helical" evidence="8">
    <location>
        <begin position="196"/>
        <end position="214"/>
    </location>
</feature>
<keyword evidence="7 8" id="KW-0472">Membrane</keyword>
<dbReference type="Proteomes" id="UP000190188">
    <property type="component" value="Unassembled WGS sequence"/>
</dbReference>
<evidence type="ECO:0000256" key="1">
    <source>
        <dbReference type="ARBA" id="ARBA00004651"/>
    </source>
</evidence>
<evidence type="ECO:0000313" key="10">
    <source>
        <dbReference type="Proteomes" id="UP000190188"/>
    </source>
</evidence>
<dbReference type="SUPFAM" id="SSF81345">
    <property type="entry name" value="ABC transporter involved in vitamin B12 uptake, BtuC"/>
    <property type="match status" value="1"/>
</dbReference>
<proteinExistence type="inferred from homology"/>
<feature type="transmembrane region" description="Helical" evidence="8">
    <location>
        <begin position="309"/>
        <end position="327"/>
    </location>
</feature>
<dbReference type="FunFam" id="1.10.3470.10:FF:000001">
    <property type="entry name" value="Vitamin B12 ABC transporter permease BtuC"/>
    <property type="match status" value="1"/>
</dbReference>
<evidence type="ECO:0000256" key="6">
    <source>
        <dbReference type="ARBA" id="ARBA00022989"/>
    </source>
</evidence>
<reference evidence="9 10" key="1">
    <citation type="submission" date="2017-01" db="EMBL/GenBank/DDBJ databases">
        <title>Genome analysis of Paenibacillus selenitrireducens ES3-24.</title>
        <authorList>
            <person name="Xu D."/>
            <person name="Yao R."/>
            <person name="Zheng S."/>
        </authorList>
    </citation>
    <scope>NUCLEOTIDE SEQUENCE [LARGE SCALE GENOMIC DNA]</scope>
    <source>
        <strain evidence="9 10">ES3-24</strain>
    </source>
</reference>
<evidence type="ECO:0000256" key="3">
    <source>
        <dbReference type="ARBA" id="ARBA00022448"/>
    </source>
</evidence>
<dbReference type="GO" id="GO:0005886">
    <property type="term" value="C:plasma membrane"/>
    <property type="evidence" value="ECO:0007669"/>
    <property type="project" value="UniProtKB-SubCell"/>
</dbReference>
<keyword evidence="6 8" id="KW-1133">Transmembrane helix</keyword>
<protein>
    <submittedName>
        <fullName evidence="9">Ferrichrome ABC transporter permease</fullName>
    </submittedName>
</protein>
<feature type="transmembrane region" description="Helical" evidence="8">
    <location>
        <begin position="7"/>
        <end position="31"/>
    </location>
</feature>
<dbReference type="STRING" id="1324314.BVG16_10395"/>
<evidence type="ECO:0000256" key="8">
    <source>
        <dbReference type="SAM" id="Phobius"/>
    </source>
</evidence>
<dbReference type="PANTHER" id="PTHR30472:SF30">
    <property type="entry name" value="IRON-UPTAKE SYSTEM PERMEASE PROTEIN FEUB"/>
    <property type="match status" value="1"/>
</dbReference>